<evidence type="ECO:0000313" key="9">
    <source>
        <dbReference type="Proteomes" id="UP000779508"/>
    </source>
</evidence>
<accession>A0ABS6G4E1</accession>
<keyword evidence="9" id="KW-1185">Reference proteome</keyword>
<proteinExistence type="inferred from homology"/>
<feature type="domain" description="Endoribonuclease YicC-like N-terminal" evidence="6">
    <location>
        <begin position="2"/>
        <end position="156"/>
    </location>
</feature>
<comment type="similarity">
    <text evidence="5">Belongs to the YicC/YloC family.</text>
</comment>
<reference evidence="8 9" key="1">
    <citation type="submission" date="2021-06" db="EMBL/GenBank/DDBJ databases">
        <authorList>
            <person name="Sun Q."/>
            <person name="Li D."/>
        </authorList>
    </citation>
    <scope>NUCLEOTIDE SEQUENCE [LARGE SCALE GENOMIC DNA]</scope>
    <source>
        <strain evidence="8 9">MSJ-5</strain>
    </source>
</reference>
<dbReference type="EMBL" id="JAHLQK010000005">
    <property type="protein sequence ID" value="MBU5677352.1"/>
    <property type="molecule type" value="Genomic_DNA"/>
</dbReference>
<dbReference type="Proteomes" id="UP000779508">
    <property type="component" value="Unassembled WGS sequence"/>
</dbReference>
<name>A0ABS6G4E1_9FIRM</name>
<dbReference type="NCBIfam" id="TIGR00255">
    <property type="entry name" value="YicC/YloC family endoribonuclease"/>
    <property type="match status" value="1"/>
</dbReference>
<dbReference type="Pfam" id="PF03755">
    <property type="entry name" value="YicC-like_N"/>
    <property type="match status" value="1"/>
</dbReference>
<evidence type="ECO:0000259" key="6">
    <source>
        <dbReference type="Pfam" id="PF03755"/>
    </source>
</evidence>
<dbReference type="PANTHER" id="PTHR30636">
    <property type="entry name" value="UPF0701 PROTEIN YICC"/>
    <property type="match status" value="1"/>
</dbReference>
<evidence type="ECO:0000256" key="1">
    <source>
        <dbReference type="ARBA" id="ARBA00001968"/>
    </source>
</evidence>
<comment type="cofactor">
    <cofactor evidence="1">
        <name>a divalent metal cation</name>
        <dbReference type="ChEBI" id="CHEBI:60240"/>
    </cofactor>
</comment>
<evidence type="ECO:0000256" key="3">
    <source>
        <dbReference type="ARBA" id="ARBA00022759"/>
    </source>
</evidence>
<sequence>MIKSMTGFGRGDSQVGDKCFQVELKSVNHRYMDVSIKLPKKFTYLEESIRKVIKSNIQRGRIEAYITYESIGESDINVAVDMPLAKEYLKALLRIEEELSIETDVTTSVIARFPDVIKIEKKEENEDEIWQCLQEALNNALNQLVIMRQEEGDKLQVDLLKRLNKTRDFVAQIKDRSPIIVQEYRQKLIERIKEILDEEFSLDDNRVAAEVALFADKSNITEEIVRLYSHINQFSNTLQEDDAIGRKLDFLLQEMNREANTIGSKANDLIIANLVINIKSEFEKMREQVQNIE</sequence>
<dbReference type="PANTHER" id="PTHR30636:SF3">
    <property type="entry name" value="UPF0701 PROTEIN YICC"/>
    <property type="match status" value="1"/>
</dbReference>
<gene>
    <name evidence="8" type="ORF">KQI88_13100</name>
</gene>
<evidence type="ECO:0000256" key="4">
    <source>
        <dbReference type="ARBA" id="ARBA00022801"/>
    </source>
</evidence>
<dbReference type="Pfam" id="PF08340">
    <property type="entry name" value="YicC-like_C"/>
    <property type="match status" value="1"/>
</dbReference>
<feature type="domain" description="Endoribonuclease YicC-like C-terminal" evidence="7">
    <location>
        <begin position="173"/>
        <end position="293"/>
    </location>
</feature>
<dbReference type="InterPro" id="IPR013551">
    <property type="entry name" value="YicC-like_C"/>
</dbReference>
<dbReference type="InterPro" id="IPR013527">
    <property type="entry name" value="YicC-like_N"/>
</dbReference>
<dbReference type="InterPro" id="IPR005229">
    <property type="entry name" value="YicC/YloC-like"/>
</dbReference>
<comment type="caution">
    <text evidence="8">The sequence shown here is derived from an EMBL/GenBank/DDBJ whole genome shotgun (WGS) entry which is preliminary data.</text>
</comment>
<keyword evidence="2" id="KW-0540">Nuclease</keyword>
<evidence type="ECO:0000259" key="7">
    <source>
        <dbReference type="Pfam" id="PF08340"/>
    </source>
</evidence>
<keyword evidence="3" id="KW-0255">Endonuclease</keyword>
<organism evidence="8 9">
    <name type="scientific">Alkaliphilus flagellatus</name>
    <dbReference type="NCBI Taxonomy" id="2841507"/>
    <lineage>
        <taxon>Bacteria</taxon>
        <taxon>Bacillati</taxon>
        <taxon>Bacillota</taxon>
        <taxon>Clostridia</taxon>
        <taxon>Peptostreptococcales</taxon>
        <taxon>Natronincolaceae</taxon>
        <taxon>Alkaliphilus</taxon>
    </lineage>
</organism>
<keyword evidence="4" id="KW-0378">Hydrolase</keyword>
<protein>
    <submittedName>
        <fullName evidence="8">YicC family protein</fullName>
    </submittedName>
</protein>
<evidence type="ECO:0000256" key="2">
    <source>
        <dbReference type="ARBA" id="ARBA00022722"/>
    </source>
</evidence>
<evidence type="ECO:0000313" key="8">
    <source>
        <dbReference type="EMBL" id="MBU5677352.1"/>
    </source>
</evidence>
<evidence type="ECO:0000256" key="5">
    <source>
        <dbReference type="ARBA" id="ARBA00035648"/>
    </source>
</evidence>
<dbReference type="RefSeq" id="WP_216418053.1">
    <property type="nucleotide sequence ID" value="NZ_JAHLQK010000005.1"/>
</dbReference>